<feature type="region of interest" description="Disordered" evidence="1">
    <location>
        <begin position="203"/>
        <end position="228"/>
    </location>
</feature>
<keyword evidence="3" id="KW-1185">Reference proteome</keyword>
<evidence type="ECO:0000313" key="3">
    <source>
        <dbReference type="Proteomes" id="UP000094112"/>
    </source>
</evidence>
<dbReference type="RefSeq" id="XP_019039640.1">
    <property type="nucleotide sequence ID" value="XM_019184829.1"/>
</dbReference>
<protein>
    <submittedName>
        <fullName evidence="2">Uncharacterized protein</fullName>
    </submittedName>
</protein>
<proteinExistence type="predicted"/>
<accession>A0A1E3P4Z9</accession>
<name>A0A1E3P4Z9_WICAA</name>
<organism evidence="2 3">
    <name type="scientific">Wickerhamomyces anomalus (strain ATCC 58044 / CBS 1984 / NCYC 433 / NRRL Y-366-8)</name>
    <name type="common">Yeast</name>
    <name type="synonym">Hansenula anomala</name>
    <dbReference type="NCBI Taxonomy" id="683960"/>
    <lineage>
        <taxon>Eukaryota</taxon>
        <taxon>Fungi</taxon>
        <taxon>Dikarya</taxon>
        <taxon>Ascomycota</taxon>
        <taxon>Saccharomycotina</taxon>
        <taxon>Saccharomycetes</taxon>
        <taxon>Phaffomycetales</taxon>
        <taxon>Wickerhamomycetaceae</taxon>
        <taxon>Wickerhamomyces</taxon>
    </lineage>
</organism>
<gene>
    <name evidence="2" type="ORF">WICANDRAFT_79031</name>
</gene>
<evidence type="ECO:0000313" key="2">
    <source>
        <dbReference type="EMBL" id="ODQ60433.1"/>
    </source>
</evidence>
<dbReference type="Proteomes" id="UP000094112">
    <property type="component" value="Unassembled WGS sequence"/>
</dbReference>
<evidence type="ECO:0000256" key="1">
    <source>
        <dbReference type="SAM" id="MobiDB-lite"/>
    </source>
</evidence>
<dbReference type="GeneID" id="30202075"/>
<dbReference type="AlphaFoldDB" id="A0A1E3P4Z9"/>
<feature type="compositionally biased region" description="Polar residues" evidence="1">
    <location>
        <begin position="204"/>
        <end position="220"/>
    </location>
</feature>
<dbReference type="EMBL" id="KV454210">
    <property type="protein sequence ID" value="ODQ60433.1"/>
    <property type="molecule type" value="Genomic_DNA"/>
</dbReference>
<reference evidence="2 3" key="1">
    <citation type="journal article" date="2016" name="Proc. Natl. Acad. Sci. U.S.A.">
        <title>Comparative genomics of biotechnologically important yeasts.</title>
        <authorList>
            <person name="Riley R."/>
            <person name="Haridas S."/>
            <person name="Wolfe K.H."/>
            <person name="Lopes M.R."/>
            <person name="Hittinger C.T."/>
            <person name="Goeker M."/>
            <person name="Salamov A.A."/>
            <person name="Wisecaver J.H."/>
            <person name="Long T.M."/>
            <person name="Calvey C.H."/>
            <person name="Aerts A.L."/>
            <person name="Barry K.W."/>
            <person name="Choi C."/>
            <person name="Clum A."/>
            <person name="Coughlan A.Y."/>
            <person name="Deshpande S."/>
            <person name="Douglass A.P."/>
            <person name="Hanson S.J."/>
            <person name="Klenk H.-P."/>
            <person name="LaButti K.M."/>
            <person name="Lapidus A."/>
            <person name="Lindquist E.A."/>
            <person name="Lipzen A.M."/>
            <person name="Meier-Kolthoff J.P."/>
            <person name="Ohm R.A."/>
            <person name="Otillar R.P."/>
            <person name="Pangilinan J.L."/>
            <person name="Peng Y."/>
            <person name="Rokas A."/>
            <person name="Rosa C.A."/>
            <person name="Scheuner C."/>
            <person name="Sibirny A.A."/>
            <person name="Slot J.C."/>
            <person name="Stielow J.B."/>
            <person name="Sun H."/>
            <person name="Kurtzman C.P."/>
            <person name="Blackwell M."/>
            <person name="Grigoriev I.V."/>
            <person name="Jeffries T.W."/>
        </authorList>
    </citation>
    <scope>NUCLEOTIDE SEQUENCE [LARGE SCALE GENOMIC DNA]</scope>
    <source>
        <strain evidence="3">ATCC 58044 / CBS 1984 / NCYC 433 / NRRL Y-366-8</strain>
    </source>
</reference>
<sequence length="271" mass="30683">MSRLDLSTKFQVICYQGQLFTMLFAKSHIGVIQKDEFKVMNYGSDGSFLGPDTTVFTLEAEGKFRYSIIKLDDDHFLINSTIGMHPPISVNVKYSDYFEGLPLPISNLEISARADLPTTPYREMNARFLGFLKDKYEAAFGYHEEYALEIIMSGGNREFISTCISREFIAKGIEKIYYKNTNRQIDESDDSDSTSADEIDSFEANEQTFNTSVPSSTGNNPPKEKHPFMNGKIEQLPIIYPPVPFGGQSPFYFGVGKGNPFGKFSREQPFY</sequence>